<dbReference type="SUPFAM" id="SSF52029">
    <property type="entry name" value="GroEL apical domain-like"/>
    <property type="match status" value="1"/>
</dbReference>
<dbReference type="Gene3D" id="3.30.260.10">
    <property type="entry name" value="TCP-1-like chaperonin intermediate domain"/>
    <property type="match status" value="1"/>
</dbReference>
<dbReference type="InterPro" id="IPR002423">
    <property type="entry name" value="Cpn60/GroEL/TCP-1"/>
</dbReference>
<dbReference type="AlphaFoldDB" id="R0MHB9"/>
<evidence type="ECO:0000256" key="4">
    <source>
        <dbReference type="ARBA" id="ARBA00022741"/>
    </source>
</evidence>
<evidence type="ECO:0000256" key="7">
    <source>
        <dbReference type="RuleBase" id="RU004187"/>
    </source>
</evidence>
<dbReference type="SUPFAM" id="SSF54849">
    <property type="entry name" value="GroEL-intermediate domain like"/>
    <property type="match status" value="1"/>
</dbReference>
<dbReference type="GO" id="GO:0016887">
    <property type="term" value="F:ATP hydrolysis activity"/>
    <property type="evidence" value="ECO:0007669"/>
    <property type="project" value="InterPro"/>
</dbReference>
<keyword evidence="5 7" id="KW-0067">ATP-binding</keyword>
<sequence>MQKKLYILVPENSFQIQKESAQAARVISQVIRTCLGPRAMQKMVITKMNSIEVTNDGNSILREIDVSHPSARCLIELARTQDEEVGDGTTSVVVLASEFLKEMVQVLGKGVHPITISKYLTGYLKVFQEVLEDLSCEVKEEEMISIIRNSINTKICSILKIPIEEIALKSIKLIKDHDNINLNNIKVEKILSLNKDKSEVIDGVILNKDIIHPQMRKLIKNPRIVILDTPLEYKKNESATSYEFKDKKGFTKALEMEEQQVKGMVDHILSVKPDIVICEKGISDYALSMLFQNQITAIRRLKKTDSVRLSKATGTFIVNRLEDLEEKHVGIKCGLFEYVKYGEEYYCKFSECESPKACSVILRGPSKDVLNELERNYFDAVKVARNILVNPKLVPGGGCVEMNILKKLSEIKNEDKNDQNEDQNDKLISNGLKNAIKSIPLILLKNSGVYNPHKQLLVLEEEIKKNKFSGIDGVSGEIVDIRKIILEPISIKRQCFDSAIQSVIQLLRVDGILESKK</sequence>
<dbReference type="PRINTS" id="PR00304">
    <property type="entry name" value="TCOMPLEXTCP1"/>
</dbReference>
<dbReference type="STRING" id="578461.R0MHB9"/>
<dbReference type="GO" id="GO:0005832">
    <property type="term" value="C:chaperonin-containing T-complex"/>
    <property type="evidence" value="ECO:0007669"/>
    <property type="project" value="UniProtKB-ARBA"/>
</dbReference>
<evidence type="ECO:0000256" key="5">
    <source>
        <dbReference type="ARBA" id="ARBA00022840"/>
    </source>
</evidence>
<dbReference type="Gene3D" id="1.10.560.10">
    <property type="entry name" value="GroEL-like equatorial domain"/>
    <property type="match status" value="1"/>
</dbReference>
<name>R0MHB9_NOSB1</name>
<dbReference type="InterPro" id="IPR027410">
    <property type="entry name" value="TCP-1-like_intermed_sf"/>
</dbReference>
<keyword evidence="6 7" id="KW-0143">Chaperone</keyword>
<proteinExistence type="inferred from homology"/>
<dbReference type="GO" id="GO:0051082">
    <property type="term" value="F:unfolded protein binding"/>
    <property type="evidence" value="ECO:0007669"/>
    <property type="project" value="InterPro"/>
</dbReference>
<dbReference type="HOGENOM" id="CLU_008891_7_3_1"/>
<dbReference type="GO" id="GO:0140662">
    <property type="term" value="F:ATP-dependent protein folding chaperone"/>
    <property type="evidence" value="ECO:0007669"/>
    <property type="project" value="InterPro"/>
</dbReference>
<dbReference type="InterPro" id="IPR027413">
    <property type="entry name" value="GROEL-like_equatorial_sf"/>
</dbReference>
<dbReference type="SUPFAM" id="SSF48592">
    <property type="entry name" value="GroEL equatorial domain-like"/>
    <property type="match status" value="1"/>
</dbReference>
<evidence type="ECO:0000313" key="8">
    <source>
        <dbReference type="EMBL" id="EOB12193.1"/>
    </source>
</evidence>
<evidence type="ECO:0000256" key="2">
    <source>
        <dbReference type="ARBA" id="ARBA00008020"/>
    </source>
</evidence>
<accession>R0MHB9</accession>
<dbReference type="InterPro" id="IPR027409">
    <property type="entry name" value="GroEL-like_apical_dom_sf"/>
</dbReference>
<dbReference type="PROSITE" id="PS00995">
    <property type="entry name" value="TCP1_3"/>
    <property type="match status" value="1"/>
</dbReference>
<dbReference type="PROSITE" id="PS00750">
    <property type="entry name" value="TCP1_1"/>
    <property type="match status" value="1"/>
</dbReference>
<keyword evidence="9" id="KW-1185">Reference proteome</keyword>
<organism evidence="8 9">
    <name type="scientific">Nosema bombycis (strain CQ1 / CVCC 102059)</name>
    <name type="common">Microsporidian parasite</name>
    <name type="synonym">Pebrine of silkworm</name>
    <dbReference type="NCBI Taxonomy" id="578461"/>
    <lineage>
        <taxon>Eukaryota</taxon>
        <taxon>Fungi</taxon>
        <taxon>Fungi incertae sedis</taxon>
        <taxon>Microsporidia</taxon>
        <taxon>Nosematidae</taxon>
        <taxon>Nosema</taxon>
    </lineage>
</organism>
<dbReference type="VEuPathDB" id="MicrosporidiaDB:NBO_507g0008"/>
<gene>
    <name evidence="8" type="primary">TCPG</name>
    <name evidence="8" type="ORF">NBO_507g0008</name>
</gene>
<dbReference type="Proteomes" id="UP000016927">
    <property type="component" value="Unassembled WGS sequence"/>
</dbReference>
<comment type="function">
    <text evidence="1">Molecular chaperone; assists the folding of proteins upon ATP hydrolysis.</text>
</comment>
<evidence type="ECO:0000313" key="9">
    <source>
        <dbReference type="Proteomes" id="UP000016927"/>
    </source>
</evidence>
<protein>
    <submittedName>
        <fullName evidence="8">T-complex protein 1 subunit gamma</fullName>
    </submittedName>
</protein>
<evidence type="ECO:0000256" key="3">
    <source>
        <dbReference type="ARBA" id="ARBA00011381"/>
    </source>
</evidence>
<dbReference type="PANTHER" id="PTHR11353">
    <property type="entry name" value="CHAPERONIN"/>
    <property type="match status" value="1"/>
</dbReference>
<evidence type="ECO:0000256" key="6">
    <source>
        <dbReference type="ARBA" id="ARBA00023186"/>
    </source>
</evidence>
<dbReference type="InterPro" id="IPR017998">
    <property type="entry name" value="Chaperone_TCP-1"/>
</dbReference>
<dbReference type="Pfam" id="PF00118">
    <property type="entry name" value="Cpn60_TCP1"/>
    <property type="match status" value="1"/>
</dbReference>
<dbReference type="EMBL" id="KB909415">
    <property type="protein sequence ID" value="EOB12193.1"/>
    <property type="molecule type" value="Genomic_DNA"/>
</dbReference>
<comment type="subunit">
    <text evidence="3">Component of the T-complex protein 1 (TCP1) complex.</text>
</comment>
<reference evidence="8 9" key="1">
    <citation type="journal article" date="2013" name="BMC Genomics">
        <title>Comparative genomics of parasitic silkworm microsporidia reveal an association between genome expansion and host adaptation.</title>
        <authorList>
            <person name="Pan G."/>
            <person name="Xu J."/>
            <person name="Li T."/>
            <person name="Xia Q."/>
            <person name="Liu S.L."/>
            <person name="Zhang G."/>
            <person name="Li S."/>
            <person name="Li C."/>
            <person name="Liu H."/>
            <person name="Yang L."/>
            <person name="Liu T."/>
            <person name="Zhang X."/>
            <person name="Wu Z."/>
            <person name="Fan W."/>
            <person name="Dang X."/>
            <person name="Xiang H."/>
            <person name="Tao M."/>
            <person name="Li Y."/>
            <person name="Hu J."/>
            <person name="Li Z."/>
            <person name="Lin L."/>
            <person name="Luo J."/>
            <person name="Geng L."/>
            <person name="Wang L."/>
            <person name="Long M."/>
            <person name="Wan Y."/>
            <person name="He N."/>
            <person name="Zhang Z."/>
            <person name="Lu C."/>
            <person name="Keeling P.J."/>
            <person name="Wang J."/>
            <person name="Xiang Z."/>
            <person name="Zhou Z."/>
        </authorList>
    </citation>
    <scope>NUCLEOTIDE SEQUENCE [LARGE SCALE GENOMIC DNA]</scope>
    <source>
        <strain evidence="9">CQ1 / CVCC 102059</strain>
    </source>
</reference>
<evidence type="ECO:0000256" key="1">
    <source>
        <dbReference type="ARBA" id="ARBA00002912"/>
    </source>
</evidence>
<keyword evidence="4 7" id="KW-0547">Nucleotide-binding</keyword>
<dbReference type="OrthoDB" id="10248520at2759"/>
<dbReference type="OMA" id="DKMLVNP"/>
<dbReference type="GO" id="GO:0005524">
    <property type="term" value="F:ATP binding"/>
    <property type="evidence" value="ECO:0007669"/>
    <property type="project" value="UniProtKB-KW"/>
</dbReference>
<dbReference type="Gene3D" id="3.50.7.10">
    <property type="entry name" value="GroEL"/>
    <property type="match status" value="1"/>
</dbReference>
<comment type="similarity">
    <text evidence="2 7">Belongs to the TCP-1 chaperonin family.</text>
</comment>
<dbReference type="InterPro" id="IPR002194">
    <property type="entry name" value="Chaperonin_TCP-1_CS"/>
</dbReference>